<dbReference type="GO" id="GO:0008017">
    <property type="term" value="F:microtubule binding"/>
    <property type="evidence" value="ECO:0007669"/>
    <property type="project" value="TreeGrafter"/>
</dbReference>
<dbReference type="GO" id="GO:0008608">
    <property type="term" value="P:attachment of spindle microtubules to kinetochore"/>
    <property type="evidence" value="ECO:0007669"/>
    <property type="project" value="TreeGrafter"/>
</dbReference>
<evidence type="ECO:0000256" key="1">
    <source>
        <dbReference type="SAM" id="MobiDB-lite"/>
    </source>
</evidence>
<dbReference type="Proteomes" id="UP001652700">
    <property type="component" value="Unplaced"/>
</dbReference>
<dbReference type="Pfam" id="PF22299">
    <property type="entry name" value="BRISC_FAM175B_helical"/>
    <property type="match status" value="1"/>
</dbReference>
<dbReference type="GO" id="GO:0070536">
    <property type="term" value="P:protein K63-linked deubiquitination"/>
    <property type="evidence" value="ECO:0007669"/>
    <property type="project" value="TreeGrafter"/>
</dbReference>
<proteinExistence type="predicted"/>
<gene>
    <name evidence="5" type="primary">LOC114343129</name>
</gene>
<feature type="domain" description="BRISC complex subunit FAM175B helical" evidence="2">
    <location>
        <begin position="187"/>
        <end position="242"/>
    </location>
</feature>
<dbReference type="InParanoid" id="A0A6P7GJD7"/>
<dbReference type="PANTHER" id="PTHR31728">
    <property type="entry name" value="ABRAXAS FAMILY MEMBER"/>
    <property type="match status" value="1"/>
</dbReference>
<dbReference type="KEGG" id="dvv:114343129"/>
<dbReference type="AlphaFoldDB" id="A0A6P7GJD7"/>
<feature type="compositionally biased region" description="Basic residues" evidence="1">
    <location>
        <begin position="315"/>
        <end position="325"/>
    </location>
</feature>
<evidence type="ECO:0000259" key="2">
    <source>
        <dbReference type="Pfam" id="PF22299"/>
    </source>
</evidence>
<dbReference type="GeneID" id="114343129"/>
<evidence type="ECO:0000313" key="4">
    <source>
        <dbReference type="Proteomes" id="UP001652700"/>
    </source>
</evidence>
<dbReference type="GO" id="GO:0031593">
    <property type="term" value="F:polyubiquitin modification-dependent protein binding"/>
    <property type="evidence" value="ECO:0007669"/>
    <property type="project" value="TreeGrafter"/>
</dbReference>
<dbReference type="PRINTS" id="PR02051">
    <property type="entry name" value="PROTEINF175"/>
</dbReference>
<feature type="region of interest" description="Disordered" evidence="1">
    <location>
        <begin position="292"/>
        <end position="325"/>
    </location>
</feature>
<sequence>MYTPTSVSLSGPAFSFLLYENTKSRFHQEGFLLGEIIKKETKTITDSDQQQVNISKIIKINSVVPFPQSHYIYNGTGKINKDKVREFLGNQFSKVVAWYKYQKCPNTKLTLRDKIIHRQLLELFDISAEMFTCCLLTTEPSDNAATHLFSQIFVRCNSLGCDNIPIVIPNLSESNNMYKSSETSSETFKKILGDIKIDKRNTQGLVIINKIQNALQKHIDTLVTDLAESERYLYELEKEVSQQEIYKKVKKKNSETLDSSNACSGDHLDNSLTSNNAKDPLILLDTPRVIHCSSSSSSPDVSSPVPVRKQTAVRGRGRGKRGNKE</sequence>
<dbReference type="CDD" id="cd23525">
    <property type="entry name" value="Abraxas_2_insects"/>
    <property type="match status" value="1"/>
</dbReference>
<dbReference type="EnsemblMetazoa" id="XM_028293973.2">
    <property type="protein sequence ID" value="XP_028149774.1"/>
    <property type="gene ID" value="LOC114343129"/>
</dbReference>
<reference evidence="3" key="2">
    <citation type="submission" date="2025-05" db="UniProtKB">
        <authorList>
            <consortium name="EnsemblMetazoa"/>
        </authorList>
    </citation>
    <scope>IDENTIFICATION</scope>
</reference>
<keyword evidence="4" id="KW-1185">Reference proteome</keyword>
<dbReference type="RefSeq" id="XP_028149774.1">
    <property type="nucleotide sequence ID" value="XM_028293973.1"/>
</dbReference>
<dbReference type="PANTHER" id="PTHR31728:SF5">
    <property type="entry name" value="OS07G0540200 PROTEIN"/>
    <property type="match status" value="1"/>
</dbReference>
<evidence type="ECO:0000313" key="5">
    <source>
        <dbReference type="RefSeq" id="XP_028149774.1"/>
    </source>
</evidence>
<organism evidence="5">
    <name type="scientific">Diabrotica virgifera virgifera</name>
    <name type="common">western corn rootworm</name>
    <dbReference type="NCBI Taxonomy" id="50390"/>
    <lineage>
        <taxon>Eukaryota</taxon>
        <taxon>Metazoa</taxon>
        <taxon>Ecdysozoa</taxon>
        <taxon>Arthropoda</taxon>
        <taxon>Hexapoda</taxon>
        <taxon>Insecta</taxon>
        <taxon>Pterygota</taxon>
        <taxon>Neoptera</taxon>
        <taxon>Endopterygota</taxon>
        <taxon>Coleoptera</taxon>
        <taxon>Polyphaga</taxon>
        <taxon>Cucujiformia</taxon>
        <taxon>Chrysomeloidea</taxon>
        <taxon>Chrysomelidae</taxon>
        <taxon>Galerucinae</taxon>
        <taxon>Diabroticina</taxon>
        <taxon>Diabroticites</taxon>
        <taxon>Diabrotica</taxon>
    </lineage>
</organism>
<evidence type="ECO:0000313" key="3">
    <source>
        <dbReference type="EnsemblMetazoa" id="XP_028149774.1"/>
    </source>
</evidence>
<dbReference type="GO" id="GO:0090307">
    <property type="term" value="P:mitotic spindle assembly"/>
    <property type="evidence" value="ECO:0007669"/>
    <property type="project" value="TreeGrafter"/>
</dbReference>
<dbReference type="OrthoDB" id="6358435at2759"/>
<dbReference type="InterPro" id="IPR023238">
    <property type="entry name" value="FAM175"/>
</dbReference>
<protein>
    <submittedName>
        <fullName evidence="5">BRISC complex subunit FAM175B-like</fullName>
    </submittedName>
</protein>
<feature type="compositionally biased region" description="Low complexity" evidence="1">
    <location>
        <begin position="293"/>
        <end position="307"/>
    </location>
</feature>
<reference evidence="5" key="1">
    <citation type="submission" date="2025-04" db="UniProtKB">
        <authorList>
            <consortium name="RefSeq"/>
        </authorList>
    </citation>
    <scope>IDENTIFICATION</scope>
    <source>
        <tissue evidence="5">Whole insect</tissue>
    </source>
</reference>
<accession>A0A6P7GJD7</accession>
<name>A0A6P7GJD7_DIAVI</name>
<dbReference type="Pfam" id="PF21125">
    <property type="entry name" value="MPN_2A_DUB_like"/>
    <property type="match status" value="1"/>
</dbReference>
<dbReference type="InterPro" id="IPR055064">
    <property type="entry name" value="BRISC_FAM175B_helical"/>
</dbReference>
<dbReference type="GO" id="GO:0005634">
    <property type="term" value="C:nucleus"/>
    <property type="evidence" value="ECO:0007669"/>
    <property type="project" value="TreeGrafter"/>
</dbReference>